<dbReference type="Gene3D" id="3.30.565.10">
    <property type="entry name" value="Histidine kinase-like ATPase, C-terminal domain"/>
    <property type="match status" value="1"/>
</dbReference>
<reference evidence="6" key="1">
    <citation type="submission" date="2019-03" db="EMBL/GenBank/DDBJ databases">
        <authorList>
            <person name="Hao L."/>
        </authorList>
    </citation>
    <scope>NUCLEOTIDE SEQUENCE</scope>
</reference>
<feature type="transmembrane region" description="Helical" evidence="4">
    <location>
        <begin position="44"/>
        <end position="65"/>
    </location>
</feature>
<keyword evidence="3" id="KW-0175">Coiled coil</keyword>
<feature type="coiled-coil region" evidence="3">
    <location>
        <begin position="218"/>
        <end position="245"/>
    </location>
</feature>
<dbReference type="CDD" id="cd16917">
    <property type="entry name" value="HATPase_UhpB-NarQ-NarX-like"/>
    <property type="match status" value="1"/>
</dbReference>
<evidence type="ECO:0000256" key="2">
    <source>
        <dbReference type="ARBA" id="ARBA00022777"/>
    </source>
</evidence>
<evidence type="ECO:0000256" key="1">
    <source>
        <dbReference type="ARBA" id="ARBA00022679"/>
    </source>
</evidence>
<dbReference type="AlphaFoldDB" id="A0A485LXI7"/>
<name>A0A485LXI7_9ZZZZ</name>
<keyword evidence="2" id="KW-0418">Kinase</keyword>
<gene>
    <name evidence="6" type="ORF">SCFA_1930003</name>
</gene>
<dbReference type="EMBL" id="CAADRN010000105">
    <property type="protein sequence ID" value="VFU12928.1"/>
    <property type="molecule type" value="Genomic_DNA"/>
</dbReference>
<evidence type="ECO:0000256" key="4">
    <source>
        <dbReference type="SAM" id="Phobius"/>
    </source>
</evidence>
<dbReference type="SUPFAM" id="SSF55874">
    <property type="entry name" value="ATPase domain of HSP90 chaperone/DNA topoisomerase II/histidine kinase"/>
    <property type="match status" value="1"/>
</dbReference>
<dbReference type="GO" id="GO:0016301">
    <property type="term" value="F:kinase activity"/>
    <property type="evidence" value="ECO:0007669"/>
    <property type="project" value="UniProtKB-KW"/>
</dbReference>
<protein>
    <recommendedName>
        <fullName evidence="5">Histidine kinase/HSP90-like ATPase domain-containing protein</fullName>
    </recommendedName>
</protein>
<evidence type="ECO:0000259" key="5">
    <source>
        <dbReference type="Pfam" id="PF02518"/>
    </source>
</evidence>
<evidence type="ECO:0000256" key="3">
    <source>
        <dbReference type="SAM" id="Coils"/>
    </source>
</evidence>
<evidence type="ECO:0000313" key="6">
    <source>
        <dbReference type="EMBL" id="VFU12928.1"/>
    </source>
</evidence>
<accession>A0A485LXI7</accession>
<feature type="domain" description="Histidine kinase/HSP90-like ATPase" evidence="5">
    <location>
        <begin position="346"/>
        <end position="430"/>
    </location>
</feature>
<keyword evidence="4" id="KW-1133">Transmembrane helix</keyword>
<dbReference type="InterPro" id="IPR036890">
    <property type="entry name" value="HATPase_C_sf"/>
</dbReference>
<keyword evidence="4" id="KW-0472">Membrane</keyword>
<organism evidence="6">
    <name type="scientific">anaerobic digester metagenome</name>
    <dbReference type="NCBI Taxonomy" id="1263854"/>
    <lineage>
        <taxon>unclassified sequences</taxon>
        <taxon>metagenomes</taxon>
        <taxon>ecological metagenomes</taxon>
    </lineage>
</organism>
<proteinExistence type="predicted"/>
<dbReference type="InterPro" id="IPR050482">
    <property type="entry name" value="Sensor_HK_TwoCompSys"/>
</dbReference>
<keyword evidence="1" id="KW-0808">Transferase</keyword>
<dbReference type="InterPro" id="IPR003594">
    <property type="entry name" value="HATPase_dom"/>
</dbReference>
<sequence length="433" mass="49109">MITFLQCNPISRSIIVSLFLAVLTGLLFLIIFRWTNRRRPLDCLVPSLLILTVGLTAGCLMDGQIRLSNGLTASSIGQWVGNLPWILHILLLFACVLYGGFVIRRERMTAKNEITPASIREALDNLPSGLCFSDENGMPLLTNRRMYQLAEEATGRFCRNAEVMWRELLGFEGQKGIVRLHNEDFPTFHWNDGKIWQFSRTELTLQNRSYIQTTATDITRLYRLTEELEKNNDTLDQQYKRLKNIMGEIVRITQEEEILASKVKIHKELGECLLSARRHLMLKQPERDISELFQQWQDAVKFVESALKEEKTSDYAMKELMEAAEALGCTITFEGGAQEDAGGYPILKHAIREAMTNAIRHAGANEMTVQMHVQEDTLYAVIKNNGSRPITPISEGSGLSTLRSRIERVGGNMEIRLADGVELHIKIPVKEVS</sequence>
<keyword evidence="4" id="KW-0812">Transmembrane</keyword>
<dbReference type="GO" id="GO:0000160">
    <property type="term" value="P:phosphorelay signal transduction system"/>
    <property type="evidence" value="ECO:0007669"/>
    <property type="project" value="UniProtKB-KW"/>
</dbReference>
<dbReference type="PANTHER" id="PTHR24421">
    <property type="entry name" value="NITRATE/NITRITE SENSOR PROTEIN NARX-RELATED"/>
    <property type="match status" value="1"/>
</dbReference>
<dbReference type="Pfam" id="PF02518">
    <property type="entry name" value="HATPase_c"/>
    <property type="match status" value="1"/>
</dbReference>
<feature type="transmembrane region" description="Helical" evidence="4">
    <location>
        <begin position="14"/>
        <end position="32"/>
    </location>
</feature>
<feature type="transmembrane region" description="Helical" evidence="4">
    <location>
        <begin position="85"/>
        <end position="103"/>
    </location>
</feature>